<keyword evidence="3" id="KW-0238">DNA-binding</keyword>
<dbReference type="OrthoDB" id="9816225at2"/>
<dbReference type="CDD" id="cd17283">
    <property type="entry name" value="RMtype1_S_Hpy180ORF7835P_TRD2-CR2_like"/>
    <property type="match status" value="1"/>
</dbReference>
<name>F4L3S0_HALH1</name>
<comment type="similarity">
    <text evidence="1">Belongs to the type-I restriction system S methylase family.</text>
</comment>
<dbReference type="InterPro" id="IPR000055">
    <property type="entry name" value="Restrct_endonuc_typeI_TRD"/>
</dbReference>
<dbReference type="Proteomes" id="UP000008461">
    <property type="component" value="Chromosome"/>
</dbReference>
<sequence>MREGWEMKKLGEVVSIERGGSPRPIEKYITNSPDGINWIKISDATASEKYIYETKEKITRDGLHKTRVVNEGDFILSNSMSFGRPYIMKTRGCIHDGWLVLKQKDNKIFETEFLYYLLSSPFVFQQFNSKAAGSTVRNLNIALVSSVDVPTPPLPEQHRIVAILDEAFAAIAKAKANAEQNLKNAKELFESYLQGVFEQRGDGWEEKTLGEIAKHSLGKMLDKNKNKGTLQKYLRNQSVRWFSFNLNDLTEMPFLENEKEKYTAIKGDVMVCEGGYPGRAAIWEEDYPIYFQKAIHRVRFHKIEYNKLFLYYLFISDKSGKLKTHFSGTGIQHFTGEALHKFVVPVPPVNEAKSIVQKLDALSAQTKKLEAIYQQKINDLEELKKSILQKAFSGELKTVEALAL</sequence>
<evidence type="ECO:0000256" key="4">
    <source>
        <dbReference type="SAM" id="Coils"/>
    </source>
</evidence>
<evidence type="ECO:0000256" key="2">
    <source>
        <dbReference type="ARBA" id="ARBA00022747"/>
    </source>
</evidence>
<evidence type="ECO:0000256" key="1">
    <source>
        <dbReference type="ARBA" id="ARBA00010923"/>
    </source>
</evidence>
<evidence type="ECO:0000259" key="5">
    <source>
        <dbReference type="Pfam" id="PF01420"/>
    </source>
</evidence>
<evidence type="ECO:0000313" key="7">
    <source>
        <dbReference type="Proteomes" id="UP000008461"/>
    </source>
</evidence>
<dbReference type="GO" id="GO:0009307">
    <property type="term" value="P:DNA restriction-modification system"/>
    <property type="evidence" value="ECO:0007669"/>
    <property type="project" value="UniProtKB-KW"/>
</dbReference>
<dbReference type="eggNOG" id="COG0732">
    <property type="taxonomic scope" value="Bacteria"/>
</dbReference>
<accession>F4L3S0</accession>
<evidence type="ECO:0000256" key="3">
    <source>
        <dbReference type="ARBA" id="ARBA00023125"/>
    </source>
</evidence>
<feature type="coiled-coil region" evidence="4">
    <location>
        <begin position="168"/>
        <end position="195"/>
    </location>
</feature>
<dbReference type="SUPFAM" id="SSF116734">
    <property type="entry name" value="DNA methylase specificity domain"/>
    <property type="match status" value="2"/>
</dbReference>
<dbReference type="Gene3D" id="3.90.220.20">
    <property type="entry name" value="DNA methylase specificity domains"/>
    <property type="match status" value="2"/>
</dbReference>
<dbReference type="REBASE" id="35630">
    <property type="entry name" value="S.Hhy1100ORF766P"/>
</dbReference>
<dbReference type="HOGENOM" id="CLU_021095_6_0_10"/>
<dbReference type="RefSeq" id="WP_013763238.1">
    <property type="nucleotide sequence ID" value="NC_015510.1"/>
</dbReference>
<reference key="2">
    <citation type="submission" date="2011-04" db="EMBL/GenBank/DDBJ databases">
        <title>Complete sequence of chromosome of Haliscomenobacter hydrossis DSM 1100.</title>
        <authorList>
            <consortium name="US DOE Joint Genome Institute (JGI-PGF)"/>
            <person name="Lucas S."/>
            <person name="Han J."/>
            <person name="Lapidus A."/>
            <person name="Bruce D."/>
            <person name="Goodwin L."/>
            <person name="Pitluck S."/>
            <person name="Peters L."/>
            <person name="Kyrpides N."/>
            <person name="Mavromatis K."/>
            <person name="Ivanova N."/>
            <person name="Ovchinnikova G."/>
            <person name="Pagani I."/>
            <person name="Daligault H."/>
            <person name="Detter J.C."/>
            <person name="Han C."/>
            <person name="Land M."/>
            <person name="Hauser L."/>
            <person name="Markowitz V."/>
            <person name="Cheng J.-F."/>
            <person name="Hugenholtz P."/>
            <person name="Woyke T."/>
            <person name="Wu D."/>
            <person name="Verbarg S."/>
            <person name="Frueling A."/>
            <person name="Brambilla E."/>
            <person name="Klenk H.-P."/>
            <person name="Eisen J.A."/>
        </authorList>
    </citation>
    <scope>NUCLEOTIDE SEQUENCE</scope>
    <source>
        <strain>DSM 1100</strain>
    </source>
</reference>
<dbReference type="Pfam" id="PF01420">
    <property type="entry name" value="Methylase_S"/>
    <property type="match status" value="2"/>
</dbReference>
<keyword evidence="7" id="KW-1185">Reference proteome</keyword>
<keyword evidence="4" id="KW-0175">Coiled coil</keyword>
<feature type="domain" description="Type I restriction modification DNA specificity" evidence="5">
    <location>
        <begin position="3"/>
        <end position="175"/>
    </location>
</feature>
<dbReference type="EMBL" id="CP002691">
    <property type="protein sequence ID" value="AEE48674.1"/>
    <property type="molecule type" value="Genomic_DNA"/>
</dbReference>
<dbReference type="AlphaFoldDB" id="F4L3S0"/>
<dbReference type="STRING" id="760192.Halhy_0767"/>
<dbReference type="PANTHER" id="PTHR43140:SF1">
    <property type="entry name" value="TYPE I RESTRICTION ENZYME ECOKI SPECIFICITY SUBUNIT"/>
    <property type="match status" value="1"/>
</dbReference>
<dbReference type="KEGG" id="hhy:Halhy_0767"/>
<keyword evidence="2" id="KW-0680">Restriction system</keyword>
<evidence type="ECO:0000313" key="6">
    <source>
        <dbReference type="EMBL" id="AEE48674.1"/>
    </source>
</evidence>
<dbReference type="GO" id="GO:0003677">
    <property type="term" value="F:DNA binding"/>
    <property type="evidence" value="ECO:0007669"/>
    <property type="project" value="UniProtKB-KW"/>
</dbReference>
<dbReference type="PANTHER" id="PTHR43140">
    <property type="entry name" value="TYPE-1 RESTRICTION ENZYME ECOKI SPECIFICITY PROTEIN"/>
    <property type="match status" value="1"/>
</dbReference>
<dbReference type="InterPro" id="IPR044946">
    <property type="entry name" value="Restrct_endonuc_typeI_TRD_sf"/>
</dbReference>
<protein>
    <submittedName>
        <fullName evidence="6">Restriction modification system DNA specificity domain protein</fullName>
    </submittedName>
</protein>
<dbReference type="InterPro" id="IPR051212">
    <property type="entry name" value="Type-I_RE_S_subunit"/>
</dbReference>
<feature type="domain" description="Type I restriction modification DNA specificity" evidence="5">
    <location>
        <begin position="202"/>
        <end position="372"/>
    </location>
</feature>
<proteinExistence type="inferred from homology"/>
<reference evidence="6 7" key="1">
    <citation type="journal article" date="2011" name="Stand. Genomic Sci.">
        <title>Complete genome sequence of Haliscomenobacter hydrossis type strain (O).</title>
        <authorList>
            <consortium name="US DOE Joint Genome Institute (JGI-PGF)"/>
            <person name="Daligault H."/>
            <person name="Lapidus A."/>
            <person name="Zeytun A."/>
            <person name="Nolan M."/>
            <person name="Lucas S."/>
            <person name="Del Rio T.G."/>
            <person name="Tice H."/>
            <person name="Cheng J.F."/>
            <person name="Tapia R."/>
            <person name="Han C."/>
            <person name="Goodwin L."/>
            <person name="Pitluck S."/>
            <person name="Liolios K."/>
            <person name="Pagani I."/>
            <person name="Ivanova N."/>
            <person name="Huntemann M."/>
            <person name="Mavromatis K."/>
            <person name="Mikhailova N."/>
            <person name="Pati A."/>
            <person name="Chen A."/>
            <person name="Palaniappan K."/>
            <person name="Land M."/>
            <person name="Hauser L."/>
            <person name="Brambilla E.M."/>
            <person name="Rohde M."/>
            <person name="Verbarg S."/>
            <person name="Goker M."/>
            <person name="Bristow J."/>
            <person name="Eisen J.A."/>
            <person name="Markowitz V."/>
            <person name="Hugenholtz P."/>
            <person name="Kyrpides N.C."/>
            <person name="Klenk H.P."/>
            <person name="Woyke T."/>
        </authorList>
    </citation>
    <scope>NUCLEOTIDE SEQUENCE [LARGE SCALE GENOMIC DNA]</scope>
    <source>
        <strain evidence="7">ATCC 27775 / DSM 1100 / LMG 10767 / O</strain>
    </source>
</reference>
<gene>
    <name evidence="6" type="ordered locus">Halhy_0767</name>
</gene>
<organism evidence="6 7">
    <name type="scientific">Haliscomenobacter hydrossis (strain ATCC 27775 / DSM 1100 / LMG 10767 / O)</name>
    <dbReference type="NCBI Taxonomy" id="760192"/>
    <lineage>
        <taxon>Bacteria</taxon>
        <taxon>Pseudomonadati</taxon>
        <taxon>Bacteroidota</taxon>
        <taxon>Saprospiria</taxon>
        <taxon>Saprospirales</taxon>
        <taxon>Haliscomenobacteraceae</taxon>
        <taxon>Haliscomenobacter</taxon>
    </lineage>
</organism>